<dbReference type="InParanoid" id="A0A0V1B253"/>
<dbReference type="InterPro" id="IPR005312">
    <property type="entry name" value="DUF1759"/>
</dbReference>
<proteinExistence type="predicted"/>
<reference evidence="1 2" key="1">
    <citation type="submission" date="2015-01" db="EMBL/GenBank/DDBJ databases">
        <title>Evolution of Trichinella species and genotypes.</title>
        <authorList>
            <person name="Korhonen P.K."/>
            <person name="Edoardo P."/>
            <person name="Giuseppe L.R."/>
            <person name="Gasser R.B."/>
        </authorList>
    </citation>
    <scope>NUCLEOTIDE SEQUENCE [LARGE SCALE GENOMIC DNA]</scope>
    <source>
        <strain evidence="1">ISS3</strain>
    </source>
</reference>
<sequence length="68" mass="8039">MGRKNSWLLQYSHETPCLLLMKFDGGSLLFKFFWDQFEASIHPREEFTDITKLIYLKSRLSGPDQIVD</sequence>
<dbReference type="Pfam" id="PF03564">
    <property type="entry name" value="DUF1759"/>
    <property type="match status" value="1"/>
</dbReference>
<comment type="caution">
    <text evidence="1">The sequence shown here is derived from an EMBL/GenBank/DDBJ whole genome shotgun (WGS) entry which is preliminary data.</text>
</comment>
<evidence type="ECO:0000313" key="1">
    <source>
        <dbReference type="EMBL" id="KRY31025.1"/>
    </source>
</evidence>
<keyword evidence="2" id="KW-1185">Reference proteome</keyword>
<dbReference type="AlphaFoldDB" id="A0A0V1B253"/>
<evidence type="ECO:0000313" key="2">
    <source>
        <dbReference type="Proteomes" id="UP000054776"/>
    </source>
</evidence>
<dbReference type="Proteomes" id="UP000054776">
    <property type="component" value="Unassembled WGS sequence"/>
</dbReference>
<name>A0A0V1B253_TRISP</name>
<protein>
    <submittedName>
        <fullName evidence="1">Uncharacterized protein</fullName>
    </submittedName>
</protein>
<dbReference type="OrthoDB" id="5863857at2759"/>
<accession>A0A0V1B253</accession>
<dbReference type="EMBL" id="JYDH01000127">
    <property type="protein sequence ID" value="KRY31025.1"/>
    <property type="molecule type" value="Genomic_DNA"/>
</dbReference>
<gene>
    <name evidence="1" type="ORF">T01_11096</name>
</gene>
<organism evidence="1 2">
    <name type="scientific">Trichinella spiralis</name>
    <name type="common">Trichina worm</name>
    <dbReference type="NCBI Taxonomy" id="6334"/>
    <lineage>
        <taxon>Eukaryota</taxon>
        <taxon>Metazoa</taxon>
        <taxon>Ecdysozoa</taxon>
        <taxon>Nematoda</taxon>
        <taxon>Enoplea</taxon>
        <taxon>Dorylaimia</taxon>
        <taxon>Trichinellida</taxon>
        <taxon>Trichinellidae</taxon>
        <taxon>Trichinella</taxon>
    </lineage>
</organism>